<feature type="region of interest" description="Disordered" evidence="1">
    <location>
        <begin position="1"/>
        <end position="187"/>
    </location>
</feature>
<feature type="compositionally biased region" description="Basic and acidic residues" evidence="1">
    <location>
        <begin position="93"/>
        <end position="102"/>
    </location>
</feature>
<dbReference type="AlphaFoldDB" id="A0AAD8SZC8"/>
<name>A0AAD8SZC8_LOLMU</name>
<dbReference type="EMBL" id="JAUUTY010000003">
    <property type="protein sequence ID" value="KAK1666620.1"/>
    <property type="molecule type" value="Genomic_DNA"/>
</dbReference>
<feature type="compositionally biased region" description="Basic residues" evidence="1">
    <location>
        <begin position="1"/>
        <end position="12"/>
    </location>
</feature>
<comment type="caution">
    <text evidence="2">The sequence shown here is derived from an EMBL/GenBank/DDBJ whole genome shotgun (WGS) entry which is preliminary data.</text>
</comment>
<feature type="compositionally biased region" description="Polar residues" evidence="1">
    <location>
        <begin position="145"/>
        <end position="154"/>
    </location>
</feature>
<feature type="compositionally biased region" description="Low complexity" evidence="1">
    <location>
        <begin position="164"/>
        <end position="178"/>
    </location>
</feature>
<evidence type="ECO:0000256" key="1">
    <source>
        <dbReference type="SAM" id="MobiDB-lite"/>
    </source>
</evidence>
<protein>
    <submittedName>
        <fullName evidence="2">Uncharacterized protein</fullName>
    </submittedName>
</protein>
<reference evidence="2" key="1">
    <citation type="submission" date="2023-07" db="EMBL/GenBank/DDBJ databases">
        <title>A chromosome-level genome assembly of Lolium multiflorum.</title>
        <authorList>
            <person name="Chen Y."/>
            <person name="Copetti D."/>
            <person name="Kolliker R."/>
            <person name="Studer B."/>
        </authorList>
    </citation>
    <scope>NUCLEOTIDE SEQUENCE</scope>
    <source>
        <strain evidence="2">02402/16</strain>
        <tissue evidence="2">Leaf</tissue>
    </source>
</reference>
<gene>
    <name evidence="2" type="ORF">QYE76_054779</name>
</gene>
<sequence>MVHGRRKEKKGRRGEGRGRRGGRNSQPEAGRPAKRRRPVAGPHRAHLDKASSGSPDGDRDISGWPVGPRPDPPAPGSERETQTGPEPGQPGCRPDRPAEPVNRRPGANRAEPVNGRGQTSRRRGRSGPHRRRHTATTTADHRHSSPSPASTATLHPTGKHRRGPTATTASARASTPPTTGIPPPPPPSYFDPFLPLTCVCLFRFECLVCDTNPQARDDILGTPDLQTSCRANMDSEEEDTEEYTEHFEEDASSSTADVEEHVELYTDYGTSIANMTDIEELYTGSESIANMDDIDELYIDTCSTSMDDMVEHHHEDDIDPIMYTADAPTYPYLANGATYEDRGPPRWHHHVVSSRASPTYSASTHFSELHKAPS</sequence>
<feature type="compositionally biased region" description="Acidic residues" evidence="1">
    <location>
        <begin position="234"/>
        <end position="251"/>
    </location>
</feature>
<accession>A0AAD8SZC8</accession>
<dbReference type="Proteomes" id="UP001231189">
    <property type="component" value="Unassembled WGS sequence"/>
</dbReference>
<keyword evidence="3" id="KW-1185">Reference proteome</keyword>
<feature type="compositionally biased region" description="Basic residues" evidence="1">
    <location>
        <begin position="119"/>
        <end position="134"/>
    </location>
</feature>
<evidence type="ECO:0000313" key="3">
    <source>
        <dbReference type="Proteomes" id="UP001231189"/>
    </source>
</evidence>
<feature type="compositionally biased region" description="Basic residues" evidence="1">
    <location>
        <begin position="32"/>
        <end position="46"/>
    </location>
</feature>
<evidence type="ECO:0000313" key="2">
    <source>
        <dbReference type="EMBL" id="KAK1666620.1"/>
    </source>
</evidence>
<feature type="region of interest" description="Disordered" evidence="1">
    <location>
        <begin position="234"/>
        <end position="257"/>
    </location>
</feature>
<proteinExistence type="predicted"/>
<organism evidence="2 3">
    <name type="scientific">Lolium multiflorum</name>
    <name type="common">Italian ryegrass</name>
    <name type="synonym">Lolium perenne subsp. multiflorum</name>
    <dbReference type="NCBI Taxonomy" id="4521"/>
    <lineage>
        <taxon>Eukaryota</taxon>
        <taxon>Viridiplantae</taxon>
        <taxon>Streptophyta</taxon>
        <taxon>Embryophyta</taxon>
        <taxon>Tracheophyta</taxon>
        <taxon>Spermatophyta</taxon>
        <taxon>Magnoliopsida</taxon>
        <taxon>Liliopsida</taxon>
        <taxon>Poales</taxon>
        <taxon>Poaceae</taxon>
        <taxon>BOP clade</taxon>
        <taxon>Pooideae</taxon>
        <taxon>Poodae</taxon>
        <taxon>Poeae</taxon>
        <taxon>Poeae Chloroplast Group 2 (Poeae type)</taxon>
        <taxon>Loliodinae</taxon>
        <taxon>Loliinae</taxon>
        <taxon>Lolium</taxon>
    </lineage>
</organism>